<dbReference type="EMBL" id="JARXHW010000013">
    <property type="protein sequence ID" value="MDQ8207365.1"/>
    <property type="molecule type" value="Genomic_DNA"/>
</dbReference>
<gene>
    <name evidence="6" type="ORF">QEH52_07590</name>
</gene>
<dbReference type="Pfam" id="PF00196">
    <property type="entry name" value="GerE"/>
    <property type="match status" value="1"/>
</dbReference>
<keyword evidence="2" id="KW-0238">DNA-binding</keyword>
<evidence type="ECO:0000256" key="3">
    <source>
        <dbReference type="PROSITE-ProRule" id="PRU00169"/>
    </source>
</evidence>
<dbReference type="CDD" id="cd17535">
    <property type="entry name" value="REC_NarL-like"/>
    <property type="match status" value="1"/>
</dbReference>
<dbReference type="PROSITE" id="PS50043">
    <property type="entry name" value="HTH_LUXR_2"/>
    <property type="match status" value="1"/>
</dbReference>
<dbReference type="InterPro" id="IPR001789">
    <property type="entry name" value="Sig_transdc_resp-reg_receiver"/>
</dbReference>
<name>A0ABU1AW46_9BACT</name>
<dbReference type="SMART" id="SM00448">
    <property type="entry name" value="REC"/>
    <property type="match status" value="1"/>
</dbReference>
<feature type="domain" description="HTH luxR-type" evidence="4">
    <location>
        <begin position="150"/>
        <end position="215"/>
    </location>
</feature>
<dbReference type="SMART" id="SM00421">
    <property type="entry name" value="HTH_LUXR"/>
    <property type="match status" value="1"/>
</dbReference>
<dbReference type="PROSITE" id="PS50110">
    <property type="entry name" value="RESPONSE_REGULATORY"/>
    <property type="match status" value="1"/>
</dbReference>
<dbReference type="CDD" id="cd06170">
    <property type="entry name" value="LuxR_C_like"/>
    <property type="match status" value="1"/>
</dbReference>
<evidence type="ECO:0000313" key="7">
    <source>
        <dbReference type="Proteomes" id="UP001225316"/>
    </source>
</evidence>
<sequence>MKKPIQILLVEDNAEYRDVMNLAIGRETDMEMLSQFGTAEKAIASLAEGSASARPDIVLLDLCLPGMSGLDAIPLIQDEADGVKIIVLSQSDAQADVMRAITLGVSGYLLKSSTSQQIKEAIRNVVNGDASIDPSLAKYLLKNLREKSSKSAVKKLLSKRELQVLELLADGDMKKEISDKLFISYSTVDAHVRHIYEKLNVRNAPAAVRTAYQMGIFPSDEWL</sequence>
<organism evidence="6 7">
    <name type="scientific">Thalassobacterium maritimum</name>
    <dbReference type="NCBI Taxonomy" id="3041265"/>
    <lineage>
        <taxon>Bacteria</taxon>
        <taxon>Pseudomonadati</taxon>
        <taxon>Verrucomicrobiota</taxon>
        <taxon>Opitutia</taxon>
        <taxon>Puniceicoccales</taxon>
        <taxon>Coraliomargaritaceae</taxon>
        <taxon>Thalassobacterium</taxon>
    </lineage>
</organism>
<accession>A0ABU1AW46</accession>
<dbReference type="SUPFAM" id="SSF46894">
    <property type="entry name" value="C-terminal effector domain of the bipartite response regulators"/>
    <property type="match status" value="1"/>
</dbReference>
<dbReference type="Pfam" id="PF00072">
    <property type="entry name" value="Response_reg"/>
    <property type="match status" value="1"/>
</dbReference>
<keyword evidence="1 3" id="KW-0597">Phosphoprotein</keyword>
<dbReference type="Proteomes" id="UP001225316">
    <property type="component" value="Unassembled WGS sequence"/>
</dbReference>
<dbReference type="RefSeq" id="WP_308949501.1">
    <property type="nucleotide sequence ID" value="NZ_JARXHW010000013.1"/>
</dbReference>
<dbReference type="InterPro" id="IPR016032">
    <property type="entry name" value="Sig_transdc_resp-reg_C-effctor"/>
</dbReference>
<dbReference type="SUPFAM" id="SSF52172">
    <property type="entry name" value="CheY-like"/>
    <property type="match status" value="1"/>
</dbReference>
<evidence type="ECO:0000313" key="6">
    <source>
        <dbReference type="EMBL" id="MDQ8207365.1"/>
    </source>
</evidence>
<dbReference type="Gene3D" id="3.40.50.2300">
    <property type="match status" value="1"/>
</dbReference>
<evidence type="ECO:0000259" key="5">
    <source>
        <dbReference type="PROSITE" id="PS50110"/>
    </source>
</evidence>
<dbReference type="InterPro" id="IPR039420">
    <property type="entry name" value="WalR-like"/>
</dbReference>
<keyword evidence="7" id="KW-1185">Reference proteome</keyword>
<feature type="domain" description="Response regulatory" evidence="5">
    <location>
        <begin position="6"/>
        <end position="126"/>
    </location>
</feature>
<dbReference type="InterPro" id="IPR000792">
    <property type="entry name" value="Tscrpt_reg_LuxR_C"/>
</dbReference>
<dbReference type="PANTHER" id="PTHR43214">
    <property type="entry name" value="TWO-COMPONENT RESPONSE REGULATOR"/>
    <property type="match status" value="1"/>
</dbReference>
<proteinExistence type="predicted"/>
<evidence type="ECO:0000256" key="1">
    <source>
        <dbReference type="ARBA" id="ARBA00022553"/>
    </source>
</evidence>
<reference evidence="6 7" key="1">
    <citation type="submission" date="2023-04" db="EMBL/GenBank/DDBJ databases">
        <title>A novel bacteria isolated from coastal sediment.</title>
        <authorList>
            <person name="Liu X.-J."/>
            <person name="Du Z.-J."/>
        </authorList>
    </citation>
    <scope>NUCLEOTIDE SEQUENCE [LARGE SCALE GENOMIC DNA]</scope>
    <source>
        <strain evidence="6 7">SDUM461003</strain>
    </source>
</reference>
<feature type="modified residue" description="4-aspartylphosphate" evidence="3">
    <location>
        <position position="61"/>
    </location>
</feature>
<protein>
    <submittedName>
        <fullName evidence="6">Response regulator transcription factor</fullName>
    </submittedName>
</protein>
<dbReference type="InterPro" id="IPR011006">
    <property type="entry name" value="CheY-like_superfamily"/>
</dbReference>
<evidence type="ECO:0000256" key="2">
    <source>
        <dbReference type="ARBA" id="ARBA00023125"/>
    </source>
</evidence>
<comment type="caution">
    <text evidence="6">The sequence shown here is derived from an EMBL/GenBank/DDBJ whole genome shotgun (WGS) entry which is preliminary data.</text>
</comment>
<dbReference type="PRINTS" id="PR00038">
    <property type="entry name" value="HTHLUXR"/>
</dbReference>
<dbReference type="InterPro" id="IPR058245">
    <property type="entry name" value="NreC/VraR/RcsB-like_REC"/>
</dbReference>
<evidence type="ECO:0000259" key="4">
    <source>
        <dbReference type="PROSITE" id="PS50043"/>
    </source>
</evidence>